<proteinExistence type="predicted"/>
<protein>
    <recommendedName>
        <fullName evidence="1">TY-Chap N-terminal domain-containing protein</fullName>
    </recommendedName>
</protein>
<evidence type="ECO:0000259" key="1">
    <source>
        <dbReference type="Pfam" id="PF22552"/>
    </source>
</evidence>
<keyword evidence="3" id="KW-1185">Reference proteome</keyword>
<name>A0ABQ3X150_9ACTN</name>
<dbReference type="Pfam" id="PF22552">
    <property type="entry name" value="TY-Chap3"/>
    <property type="match status" value="1"/>
</dbReference>
<dbReference type="Proteomes" id="UP000612282">
    <property type="component" value="Unassembled WGS sequence"/>
</dbReference>
<organism evidence="2 3">
    <name type="scientific">Actinoplanes couchii</name>
    <dbReference type="NCBI Taxonomy" id="403638"/>
    <lineage>
        <taxon>Bacteria</taxon>
        <taxon>Bacillati</taxon>
        <taxon>Actinomycetota</taxon>
        <taxon>Actinomycetes</taxon>
        <taxon>Micromonosporales</taxon>
        <taxon>Micromonosporaceae</taxon>
        <taxon>Actinoplanes</taxon>
    </lineage>
</organism>
<evidence type="ECO:0000313" key="3">
    <source>
        <dbReference type="Proteomes" id="UP000612282"/>
    </source>
</evidence>
<accession>A0ABQ3X150</accession>
<gene>
    <name evidence="2" type="ORF">Aco03nite_006700</name>
</gene>
<dbReference type="InterPro" id="IPR054344">
    <property type="entry name" value="TY-Chap_N"/>
</dbReference>
<reference evidence="2 3" key="1">
    <citation type="submission" date="2021-01" db="EMBL/GenBank/DDBJ databases">
        <title>Whole genome shotgun sequence of Actinoplanes couchii NBRC 106145.</title>
        <authorList>
            <person name="Komaki H."/>
            <person name="Tamura T."/>
        </authorList>
    </citation>
    <scope>NUCLEOTIDE SEQUENCE [LARGE SCALE GENOMIC DNA]</scope>
    <source>
        <strain evidence="2 3">NBRC 106145</strain>
    </source>
</reference>
<feature type="domain" description="TY-Chap N-terminal" evidence="1">
    <location>
        <begin position="3"/>
        <end position="116"/>
    </location>
</feature>
<dbReference type="RefSeq" id="WP_203793072.1">
    <property type="nucleotide sequence ID" value="NZ_BAAAQE010000054.1"/>
</dbReference>
<evidence type="ECO:0000313" key="2">
    <source>
        <dbReference type="EMBL" id="GID52266.1"/>
    </source>
</evidence>
<comment type="caution">
    <text evidence="2">The sequence shown here is derived from an EMBL/GenBank/DDBJ whole genome shotgun (WGS) entry which is preliminary data.</text>
</comment>
<sequence>MEMSWEDFTRALAAGIGRGCEDDAVILGWHELGFVQFIQSTDEISVEVSDNEGLPLTGAQRAGLTAAGWGPPPPGFGGLYHRDLPWRAEQRVFDETAQLITTTLRDAIGVSSPADLEIKAFNVMGGERFALPLTPLEFEKAVVDVKARLADLDLQEAAAAYLIRESGVPTRTVAVVHGPAHHRPGPADAGDFFLDRVLLVEGDDPHIMVWSHSGPNKRLGSRLVARLPGDTGPYIRAEQSSTPYVRDLLRRHPAVAADPETRDLMNTLLAGGRPDVVRAERVAIDAAGTITVTRMRLDADEMEVSTLRVGG</sequence>
<dbReference type="EMBL" id="BOMG01000012">
    <property type="protein sequence ID" value="GID52266.1"/>
    <property type="molecule type" value="Genomic_DNA"/>
</dbReference>